<evidence type="ECO:0000313" key="2">
    <source>
        <dbReference type="Proteomes" id="UP000059188"/>
    </source>
</evidence>
<reference evidence="1 2" key="1">
    <citation type="submission" date="2014-11" db="EMBL/GenBank/DDBJ databases">
        <authorList>
            <person name="Wibberg Daniel"/>
        </authorList>
    </citation>
    <scope>NUCLEOTIDE SEQUENCE [LARGE SCALE GENOMIC DNA]</scope>
    <source>
        <strain evidence="1">Rhizoctonia solani AG1-IB 7/3/14</strain>
    </source>
</reference>
<dbReference type="Gene3D" id="3.40.50.300">
    <property type="entry name" value="P-loop containing nucleotide triphosphate hydrolases"/>
    <property type="match status" value="1"/>
</dbReference>
<evidence type="ECO:0000313" key="1">
    <source>
        <dbReference type="EMBL" id="CEL55404.1"/>
    </source>
</evidence>
<protein>
    <submittedName>
        <fullName evidence="1">ABC transporter B family member 25, mitochondrial</fullName>
    </submittedName>
</protein>
<dbReference type="PANTHER" id="PTHR43394:SF1">
    <property type="entry name" value="ATP-BINDING CASSETTE SUB-FAMILY B MEMBER 10, MITOCHONDRIAL"/>
    <property type="match status" value="1"/>
</dbReference>
<dbReference type="Proteomes" id="UP000059188">
    <property type="component" value="Unassembled WGS sequence"/>
</dbReference>
<accession>A0A0B7FEP4</accession>
<dbReference type="GO" id="GO:0015421">
    <property type="term" value="F:ABC-type oligopeptide transporter activity"/>
    <property type="evidence" value="ECO:0007669"/>
    <property type="project" value="TreeGrafter"/>
</dbReference>
<proteinExistence type="predicted"/>
<gene>
    <name evidence="1" type="ORF">RSOLAG1IB_01415</name>
</gene>
<organism evidence="1 2">
    <name type="scientific">Thanatephorus cucumeris (strain AG1-IB / isolate 7/3/14)</name>
    <name type="common">Lettuce bottom rot fungus</name>
    <name type="synonym">Rhizoctonia solani</name>
    <dbReference type="NCBI Taxonomy" id="1108050"/>
    <lineage>
        <taxon>Eukaryota</taxon>
        <taxon>Fungi</taxon>
        <taxon>Dikarya</taxon>
        <taxon>Basidiomycota</taxon>
        <taxon>Agaricomycotina</taxon>
        <taxon>Agaricomycetes</taxon>
        <taxon>Cantharellales</taxon>
        <taxon>Ceratobasidiaceae</taxon>
        <taxon>Rhizoctonia</taxon>
        <taxon>Rhizoctonia solani AG-1</taxon>
    </lineage>
</organism>
<name>A0A0B7FEP4_THACB</name>
<sequence>METGFTSWGGGSNHADQYQPISDLEKPTKLSGGEWQRLALSRNFMRNSSSTRLLCYDEPSASLDPKAEYEIFERLRSLRGEKTMVFVTHRFGHLTKHADLIIYVKDGAVVEQGTHKTLLALGGEYAKMYNIQSQAFLGD</sequence>
<dbReference type="PANTHER" id="PTHR43394">
    <property type="entry name" value="ATP-DEPENDENT PERMEASE MDL1, MITOCHONDRIAL"/>
    <property type="match status" value="1"/>
</dbReference>
<dbReference type="InterPro" id="IPR027417">
    <property type="entry name" value="P-loop_NTPase"/>
</dbReference>
<dbReference type="AlphaFoldDB" id="A0A0B7FEP4"/>
<dbReference type="InterPro" id="IPR039421">
    <property type="entry name" value="Type_1_exporter"/>
</dbReference>
<dbReference type="EMBL" id="LN679101">
    <property type="protein sequence ID" value="CEL55404.1"/>
    <property type="molecule type" value="Genomic_DNA"/>
</dbReference>
<keyword evidence="2" id="KW-1185">Reference proteome</keyword>
<dbReference type="OrthoDB" id="6500128at2759"/>
<dbReference type="SUPFAM" id="SSF52540">
    <property type="entry name" value="P-loop containing nucleoside triphosphate hydrolases"/>
    <property type="match status" value="1"/>
</dbReference>
<dbReference type="STRING" id="1108050.A0A0B7FEP4"/>